<dbReference type="EMBL" id="CP098401">
    <property type="protein sequence ID" value="URW76987.1"/>
    <property type="molecule type" value="Genomic_DNA"/>
</dbReference>
<evidence type="ECO:0000313" key="8">
    <source>
        <dbReference type="EMBL" id="URW76987.1"/>
    </source>
</evidence>
<evidence type="ECO:0000256" key="2">
    <source>
        <dbReference type="ARBA" id="ARBA00006577"/>
    </source>
</evidence>
<dbReference type="InterPro" id="IPR001179">
    <property type="entry name" value="PPIase_FKBP_dom"/>
</dbReference>
<evidence type="ECO:0000256" key="4">
    <source>
        <dbReference type="ARBA" id="ARBA00023235"/>
    </source>
</evidence>
<keyword evidence="4 5" id="KW-0413">Isomerase</keyword>
<dbReference type="Pfam" id="PF00254">
    <property type="entry name" value="FKBP_C"/>
    <property type="match status" value="1"/>
</dbReference>
<dbReference type="Proteomes" id="UP001055580">
    <property type="component" value="Chromosome"/>
</dbReference>
<evidence type="ECO:0000256" key="1">
    <source>
        <dbReference type="ARBA" id="ARBA00000971"/>
    </source>
</evidence>
<evidence type="ECO:0000256" key="6">
    <source>
        <dbReference type="RuleBase" id="RU003915"/>
    </source>
</evidence>
<evidence type="ECO:0000256" key="5">
    <source>
        <dbReference type="PROSITE-ProRule" id="PRU00277"/>
    </source>
</evidence>
<dbReference type="GO" id="GO:0003755">
    <property type="term" value="F:peptidyl-prolyl cis-trans isomerase activity"/>
    <property type="evidence" value="ECO:0007669"/>
    <property type="project" value="UniProtKB-EC"/>
</dbReference>
<gene>
    <name evidence="8" type="ORF">M9980_07660</name>
</gene>
<dbReference type="InterPro" id="IPR046357">
    <property type="entry name" value="PPIase_dom_sf"/>
</dbReference>
<evidence type="ECO:0000259" key="7">
    <source>
        <dbReference type="PROSITE" id="PS50059"/>
    </source>
</evidence>
<dbReference type="PANTHER" id="PTHR43811:SF19">
    <property type="entry name" value="39 KDA FK506-BINDING NUCLEAR PROTEIN"/>
    <property type="match status" value="1"/>
</dbReference>
<comment type="similarity">
    <text evidence="2 6">Belongs to the FKBP-type PPIase family.</text>
</comment>
<dbReference type="EC" id="5.2.1.8" evidence="6"/>
<feature type="domain" description="PPIase FKBP-type" evidence="7">
    <location>
        <begin position="55"/>
        <end position="137"/>
    </location>
</feature>
<sequence>MGVVLTAVSLFRPGGSGAATAFLVKNRYAEGVVQTASGLQYKVLTPGKGAKPTDADVALITYVGKLTDGTTFDQSQQPTPLPVTGVVPGFSEALKLMPKGAKYRVWIKPELGYGDKASGPIPAGSVLVFDIDLIDFLPESVVRQLQAQAAGAPQAPQAQPKR</sequence>
<dbReference type="SUPFAM" id="SSF54534">
    <property type="entry name" value="FKBP-like"/>
    <property type="match status" value="1"/>
</dbReference>
<reference evidence="8" key="1">
    <citation type="submission" date="2022-05" db="EMBL/GenBank/DDBJ databases">
        <title>Sphingomonas sp. strain RMG20 Genome sequencing and assembly.</title>
        <authorList>
            <person name="Kim I."/>
        </authorList>
    </citation>
    <scope>NUCLEOTIDE SEQUENCE</scope>
    <source>
        <strain evidence="8">RMG20</strain>
    </source>
</reference>
<dbReference type="InterPro" id="IPR000774">
    <property type="entry name" value="PPIase_FKBP_N"/>
</dbReference>
<dbReference type="PANTHER" id="PTHR43811">
    <property type="entry name" value="FKBP-TYPE PEPTIDYL-PROLYL CIS-TRANS ISOMERASE FKPA"/>
    <property type="match status" value="1"/>
</dbReference>
<accession>A0ABY4TXB2</accession>
<name>A0ABY4TXB2_9SPHN</name>
<organism evidence="8 9">
    <name type="scientific">Sphingomonas donggukensis</name>
    <dbReference type="NCBI Taxonomy" id="2949093"/>
    <lineage>
        <taxon>Bacteria</taxon>
        <taxon>Pseudomonadati</taxon>
        <taxon>Pseudomonadota</taxon>
        <taxon>Alphaproteobacteria</taxon>
        <taxon>Sphingomonadales</taxon>
        <taxon>Sphingomonadaceae</taxon>
        <taxon>Sphingomonas</taxon>
    </lineage>
</organism>
<comment type="catalytic activity">
    <reaction evidence="1 5 6">
        <text>[protein]-peptidylproline (omega=180) = [protein]-peptidylproline (omega=0)</text>
        <dbReference type="Rhea" id="RHEA:16237"/>
        <dbReference type="Rhea" id="RHEA-COMP:10747"/>
        <dbReference type="Rhea" id="RHEA-COMP:10748"/>
        <dbReference type="ChEBI" id="CHEBI:83833"/>
        <dbReference type="ChEBI" id="CHEBI:83834"/>
        <dbReference type="EC" id="5.2.1.8"/>
    </reaction>
</comment>
<keyword evidence="9" id="KW-1185">Reference proteome</keyword>
<evidence type="ECO:0000313" key="9">
    <source>
        <dbReference type="Proteomes" id="UP001055580"/>
    </source>
</evidence>
<evidence type="ECO:0000256" key="3">
    <source>
        <dbReference type="ARBA" id="ARBA00023110"/>
    </source>
</evidence>
<dbReference type="PROSITE" id="PS50059">
    <property type="entry name" value="FKBP_PPIASE"/>
    <property type="match status" value="1"/>
</dbReference>
<protein>
    <recommendedName>
        <fullName evidence="6">Peptidyl-prolyl cis-trans isomerase</fullName>
        <ecNumber evidence="6">5.2.1.8</ecNumber>
    </recommendedName>
</protein>
<proteinExistence type="inferred from homology"/>
<dbReference type="Gene3D" id="3.10.50.40">
    <property type="match status" value="1"/>
</dbReference>
<dbReference type="Pfam" id="PF01346">
    <property type="entry name" value="FKBP_N"/>
    <property type="match status" value="1"/>
</dbReference>
<keyword evidence="3 5" id="KW-0697">Rotamase</keyword>